<comment type="caution">
    <text evidence="1">The sequence shown here is derived from an EMBL/GenBank/DDBJ whole genome shotgun (WGS) entry which is preliminary data.</text>
</comment>
<gene>
    <name evidence="1" type="ORF">LCGC14_0117670</name>
</gene>
<dbReference type="SUPFAM" id="SSF49464">
    <property type="entry name" value="Carboxypeptidase regulatory domain-like"/>
    <property type="match status" value="1"/>
</dbReference>
<sequence>MKNLFTYLPILCLFFHSCAEYEEVIDIDSIDAKLLISVEEEIKAEENSHALLLNETVDATSDIETNGIGNKPAVVKLRDEEVSPTRLQQRNFNLTLDELPIRSSAKNVEAQPRTVRFLNNNLENVLVKEAELINENQTGKITKSTSVQYLGVVDINSLVNNNKSANPVISTNVVSTSNTLQQKVNLSTELLPSNLNDGSEELQWSNTKQNNEVSIKNKVPLTNQTKLDTVINNAVVSNSSDNQLLNNKALGSTFSNGFVANILNNNILTTNRKHTLLVEIENTNNTVESIDIAVKLPKDWSLISVSNLKPFTANQKRNVIISFFIPANSPSGKVTAKLYIKNKKYNELQNFDIPFNVANNYDLEMLNVSIPQNIEAGETIEATYLIKNKGNTNQEIALSSTNTILGNATYTIAPDSTVIVTISQKTSNKIFKLRNSSVSLEAFSATSGKTIKAFNSFKVFPVRIKQEDSYFRFPIKAGIFYNSFTSRSEHFSTVSAEVTGNGFLDINKEHHLNFIVRGPKQENLKRFAVTDQYSLVYAYKDKTTLYLGDHSYYINRLGFNGKYGMGFRLDQDVENWTLSTFYNKPRLYDYDSEALFGVKASYYASENLNAGVSLVKSKRVDDFTNTVVSNDSIEKGQIMTFNLDYLEKNTQFKAEVSGSVTNKHADYANYFNLVQKINNLTYSGNFTVAGKNYFGTLNNSIQFSNSLNLAINKWNIIVGQGLYKVNKKLDPLFYAAEPYFENYFALLGYRFNNHHSINFRFDKRIREDQLEPKNYHYREYGMNYGYKYNDKMFTVNFNGRIGQTQNLLTDSEFYRDTYSHNLNLSYRFFKNLKLQGSFNHNYSNRYGNSNSNINYIRYNAGFNYRLNKSLRVSANYNSGFSPEDSYLKRDYINANLTATINRNHQFQLRTNYYENPGTIDNKELFTYAKYTYTFGAPLKKIVQQGGLIGKVVSDDVTVNIKGIKIIGTGKTVMTDADGGFELNNLPLGKNYILVEESTLQNGVITSAKLPYEVTIVENKKADLVIELVKASSVSGQFEYAESIDDNSSLEGYLKLHNNDFTYYCESNKVGQFSFDQIVPGNYTISLIRFKENNKVLVMDRAISANLTSGNDFQAVIKLKTIARKIKFKSKNFKVGK</sequence>
<reference evidence="1" key="1">
    <citation type="journal article" date="2015" name="Nature">
        <title>Complex archaea that bridge the gap between prokaryotes and eukaryotes.</title>
        <authorList>
            <person name="Spang A."/>
            <person name="Saw J.H."/>
            <person name="Jorgensen S.L."/>
            <person name="Zaremba-Niedzwiedzka K."/>
            <person name="Martijn J."/>
            <person name="Lind A.E."/>
            <person name="van Eijk R."/>
            <person name="Schleper C."/>
            <person name="Guy L."/>
            <person name="Ettema T.J."/>
        </authorList>
    </citation>
    <scope>NUCLEOTIDE SEQUENCE</scope>
</reference>
<organism evidence="1">
    <name type="scientific">marine sediment metagenome</name>
    <dbReference type="NCBI Taxonomy" id="412755"/>
    <lineage>
        <taxon>unclassified sequences</taxon>
        <taxon>metagenomes</taxon>
        <taxon>ecological metagenomes</taxon>
    </lineage>
</organism>
<dbReference type="InterPro" id="IPR008969">
    <property type="entry name" value="CarboxyPept-like_regulatory"/>
</dbReference>
<accession>A0A0F9VAW1</accession>
<protein>
    <submittedName>
        <fullName evidence="1">Uncharacterized protein</fullName>
    </submittedName>
</protein>
<dbReference type="AlphaFoldDB" id="A0A0F9VAW1"/>
<evidence type="ECO:0000313" key="1">
    <source>
        <dbReference type="EMBL" id="KKO01180.1"/>
    </source>
</evidence>
<dbReference type="EMBL" id="LAZR01000036">
    <property type="protein sequence ID" value="KKO01180.1"/>
    <property type="molecule type" value="Genomic_DNA"/>
</dbReference>
<name>A0A0F9VAW1_9ZZZZ</name>
<proteinExistence type="predicted"/>